<gene>
    <name evidence="1" type="ORF">GXM_09269</name>
</gene>
<proteinExistence type="predicted"/>
<dbReference type="Proteomes" id="UP000326678">
    <property type="component" value="Chromosome Gxm2"/>
</dbReference>
<protein>
    <submittedName>
        <fullName evidence="1">Uncharacterized protein</fullName>
    </submittedName>
</protein>
<dbReference type="KEGG" id="nsh:GXM_09269"/>
<dbReference type="AlphaFoldDB" id="A0A5P8WG08"/>
<reference evidence="1 2" key="1">
    <citation type="submission" date="2019-10" db="EMBL/GenBank/DDBJ databases">
        <title>Genomic and transcriptomic insights into the perfect genentic adaptation of a filamentous nitrogen-fixing cyanobacterium to rice fields.</title>
        <authorList>
            <person name="Chen Z."/>
        </authorList>
    </citation>
    <scope>NUCLEOTIDE SEQUENCE [LARGE SCALE GENOMIC DNA]</scope>
    <source>
        <strain evidence="1">CCNUC1</strain>
    </source>
</reference>
<accession>A0A5P8WG08</accession>
<sequence length="65" mass="7506">MCGESRTHGFGWEGCCSNAHLDPNPIHYHPTSNSDRLTSNEYGAEFHHRWGFQELVFEYYNAVVC</sequence>
<evidence type="ECO:0000313" key="2">
    <source>
        <dbReference type="Proteomes" id="UP000326678"/>
    </source>
</evidence>
<evidence type="ECO:0000313" key="1">
    <source>
        <dbReference type="EMBL" id="QFS51775.1"/>
    </source>
</evidence>
<organism evidence="1 2">
    <name type="scientific">Nostoc sphaeroides CCNUC1</name>
    <dbReference type="NCBI Taxonomy" id="2653204"/>
    <lineage>
        <taxon>Bacteria</taxon>
        <taxon>Bacillati</taxon>
        <taxon>Cyanobacteriota</taxon>
        <taxon>Cyanophyceae</taxon>
        <taxon>Nostocales</taxon>
        <taxon>Nostocaceae</taxon>
        <taxon>Nostoc</taxon>
    </lineage>
</organism>
<dbReference type="EMBL" id="CP045227">
    <property type="protein sequence ID" value="QFS51775.1"/>
    <property type="molecule type" value="Genomic_DNA"/>
</dbReference>
<name>A0A5P8WG08_9NOSO</name>
<keyword evidence="2" id="KW-1185">Reference proteome</keyword>